<dbReference type="EC" id="4.2.1.9" evidence="9"/>
<dbReference type="AlphaFoldDB" id="A0AAU9XJ68"/>
<dbReference type="GO" id="GO:0046872">
    <property type="term" value="F:metal ion binding"/>
    <property type="evidence" value="ECO:0007669"/>
    <property type="project" value="UniProtKB-KW"/>
</dbReference>
<gene>
    <name evidence="13" type="ORF">PMEA_00024031</name>
</gene>
<comment type="pathway">
    <text evidence="8">Amino-acid biosynthesis; L-isoleucine biosynthesis; L-isoleucine from 2-oxobutanoate: step 3/4.</text>
</comment>
<evidence type="ECO:0000256" key="6">
    <source>
        <dbReference type="ARBA" id="ARBA00029304"/>
    </source>
</evidence>
<dbReference type="InterPro" id="IPR000581">
    <property type="entry name" value="ILV_EDD_N"/>
</dbReference>
<evidence type="ECO:0000313" key="14">
    <source>
        <dbReference type="Proteomes" id="UP001159428"/>
    </source>
</evidence>
<dbReference type="PROSITE" id="PS00886">
    <property type="entry name" value="ILVD_EDD_1"/>
    <property type="match status" value="1"/>
</dbReference>
<evidence type="ECO:0000256" key="8">
    <source>
        <dbReference type="ARBA" id="ARBA00029437"/>
    </source>
</evidence>
<dbReference type="EMBL" id="CALNXJ010000045">
    <property type="protein sequence ID" value="CAH3149188.1"/>
    <property type="molecule type" value="Genomic_DNA"/>
</dbReference>
<evidence type="ECO:0000256" key="9">
    <source>
        <dbReference type="ARBA" id="ARBA00029490"/>
    </source>
</evidence>
<evidence type="ECO:0000259" key="11">
    <source>
        <dbReference type="Pfam" id="PF00920"/>
    </source>
</evidence>
<dbReference type="InterPro" id="IPR050165">
    <property type="entry name" value="DHAD_IlvD/Edd"/>
</dbReference>
<evidence type="ECO:0000259" key="12">
    <source>
        <dbReference type="Pfam" id="PF24877"/>
    </source>
</evidence>
<dbReference type="InterPro" id="IPR042096">
    <property type="entry name" value="Dihydro-acid_dehy_C"/>
</dbReference>
<evidence type="ECO:0000256" key="2">
    <source>
        <dbReference type="ARBA" id="ARBA00022723"/>
    </source>
</evidence>
<protein>
    <recommendedName>
        <fullName evidence="9">dihydroxy-acid dehydratase</fullName>
        <ecNumber evidence="9">4.2.1.9</ecNumber>
    </recommendedName>
</protein>
<organism evidence="13 14">
    <name type="scientific">Pocillopora meandrina</name>
    <dbReference type="NCBI Taxonomy" id="46732"/>
    <lineage>
        <taxon>Eukaryota</taxon>
        <taxon>Metazoa</taxon>
        <taxon>Cnidaria</taxon>
        <taxon>Anthozoa</taxon>
        <taxon>Hexacorallia</taxon>
        <taxon>Scleractinia</taxon>
        <taxon>Astrocoeniina</taxon>
        <taxon>Pocilloporidae</taxon>
        <taxon>Pocillopora</taxon>
    </lineage>
</organism>
<keyword evidence="5" id="KW-0456">Lyase</keyword>
<dbReference type="Pfam" id="PF24877">
    <property type="entry name" value="ILV_EDD_C"/>
    <property type="match status" value="1"/>
</dbReference>
<evidence type="ECO:0000256" key="7">
    <source>
        <dbReference type="ARBA" id="ARBA00029436"/>
    </source>
</evidence>
<reference evidence="13 14" key="1">
    <citation type="submission" date="2022-05" db="EMBL/GenBank/DDBJ databases">
        <authorList>
            <consortium name="Genoscope - CEA"/>
            <person name="William W."/>
        </authorList>
    </citation>
    <scope>NUCLEOTIDE SEQUENCE [LARGE SCALE GENOMIC DNA]</scope>
</reference>
<evidence type="ECO:0000256" key="1">
    <source>
        <dbReference type="ARBA" id="ARBA00006486"/>
    </source>
</evidence>
<evidence type="ECO:0000313" key="13">
    <source>
        <dbReference type="EMBL" id="CAH3149188.1"/>
    </source>
</evidence>
<comment type="catalytic activity">
    <reaction evidence="10">
        <text>(2R,3R)-2,3-dihydroxy-3-methylpentanoate = (S)-3-methyl-2-oxopentanoate + H2O</text>
        <dbReference type="Rhea" id="RHEA:27694"/>
        <dbReference type="ChEBI" id="CHEBI:15377"/>
        <dbReference type="ChEBI" id="CHEBI:35146"/>
        <dbReference type="ChEBI" id="CHEBI:49258"/>
        <dbReference type="EC" id="4.2.1.9"/>
    </reaction>
    <physiologicalReaction direction="left-to-right" evidence="10">
        <dbReference type="Rhea" id="RHEA:27695"/>
    </physiologicalReaction>
</comment>
<dbReference type="NCBIfam" id="NF002068">
    <property type="entry name" value="PRK00911.1"/>
    <property type="match status" value="1"/>
</dbReference>
<dbReference type="GO" id="GO:0009082">
    <property type="term" value="P:branched-chain amino acid biosynthetic process"/>
    <property type="evidence" value="ECO:0007669"/>
    <property type="project" value="TreeGrafter"/>
</dbReference>
<comment type="similarity">
    <text evidence="1">Belongs to the IlvD/Edd family.</text>
</comment>
<evidence type="ECO:0000256" key="3">
    <source>
        <dbReference type="ARBA" id="ARBA00023004"/>
    </source>
</evidence>
<keyword evidence="14" id="KW-1185">Reference proteome</keyword>
<feature type="domain" description="Dihydroxy-acid/6-phosphogluconate dehydratase N-terminal" evidence="11">
    <location>
        <begin position="13"/>
        <end position="337"/>
    </location>
</feature>
<comment type="caution">
    <text evidence="13">The sequence shown here is derived from an EMBL/GenBank/DDBJ whole genome shotgun (WGS) entry which is preliminary data.</text>
</comment>
<dbReference type="InterPro" id="IPR037237">
    <property type="entry name" value="IlvD/EDD_N"/>
</dbReference>
<name>A0AAU9XJ68_9CNID</name>
<evidence type="ECO:0000256" key="10">
    <source>
        <dbReference type="ARBA" id="ARBA00052865"/>
    </source>
</evidence>
<dbReference type="Pfam" id="PF00920">
    <property type="entry name" value="ILVD_EDD_N"/>
    <property type="match status" value="1"/>
</dbReference>
<feature type="domain" description="Dihydroxy-acid/6-phosphogluconate dehydratase C-terminal" evidence="12">
    <location>
        <begin position="351"/>
        <end position="541"/>
    </location>
</feature>
<proteinExistence type="inferred from homology"/>
<dbReference type="Proteomes" id="UP001159428">
    <property type="component" value="Unassembled WGS sequence"/>
</dbReference>
<dbReference type="SUPFAM" id="SSF52016">
    <property type="entry name" value="LeuD/IlvD-like"/>
    <property type="match status" value="1"/>
</dbReference>
<keyword evidence="4" id="KW-0411">Iron-sulfur</keyword>
<comment type="pathway">
    <text evidence="7">Amino-acid biosynthesis; L-valine biosynthesis; L-valine from pyruvate: step 3/4.</text>
</comment>
<dbReference type="PANTHER" id="PTHR21000">
    <property type="entry name" value="DIHYDROXY-ACID DEHYDRATASE DAD"/>
    <property type="match status" value="1"/>
</dbReference>
<dbReference type="PROSITE" id="PS00887">
    <property type="entry name" value="ILVD_EDD_2"/>
    <property type="match status" value="1"/>
</dbReference>
<keyword evidence="2" id="KW-0479">Metal-binding</keyword>
<dbReference type="Gene3D" id="3.50.30.80">
    <property type="entry name" value="IlvD/EDD C-terminal domain-like"/>
    <property type="match status" value="1"/>
</dbReference>
<accession>A0AAU9XJ68</accession>
<dbReference type="PANTHER" id="PTHR21000:SF5">
    <property type="entry name" value="DIHYDROXY-ACID DEHYDRATASE, MITOCHONDRIAL"/>
    <property type="match status" value="1"/>
</dbReference>
<dbReference type="InterPro" id="IPR020558">
    <property type="entry name" value="DiOHA_6PGluconate_deHydtase_CS"/>
</dbReference>
<dbReference type="InterPro" id="IPR056740">
    <property type="entry name" value="ILV_EDD_C"/>
</dbReference>
<dbReference type="FunFam" id="3.50.30.80:FF:000001">
    <property type="entry name" value="Dihydroxy-acid dehydratase"/>
    <property type="match status" value="1"/>
</dbReference>
<dbReference type="SUPFAM" id="SSF143975">
    <property type="entry name" value="IlvD/EDD N-terminal domain-like"/>
    <property type="match status" value="1"/>
</dbReference>
<dbReference type="GO" id="GO:0051536">
    <property type="term" value="F:iron-sulfur cluster binding"/>
    <property type="evidence" value="ECO:0007669"/>
    <property type="project" value="UniProtKB-KW"/>
</dbReference>
<keyword evidence="3" id="KW-0408">Iron</keyword>
<sequence>MRAIGFKDEDFVKPLITVACPYINVIPCNFHFRELADLVIEAVEEEGGKAVLCCTPVISDAMTMGTSGMKYSLISRDWITDCIEITHAGYTGDGMICLAGCDKTIPGVTMALPRLDACGVVIYGGTMLPGCGKKHTNLSAGSPFEALGSYSAGSMDIEDLKDIECHAIPGAGACGGMFTANTMSSVVETLGLSLPGFASGVAVDGENKVISAKKREVKEAVRALFSLMKSGKTAKNILSRKAFENAVTVMYALGGSTNGVLHLLALAHESEVEFCIEDFNKVGGKVPLIANVKPHGKYQMADLDKIGGLPLVLKELLDNGFLNGDQITVSGKTMAENLADVQRLSEIGQQDVVFPISSPVAPAGRHILILKGNLAPESAVLKLSGKDIAGVFRGPAVVFDGEEQAFQSVMKGKIKAGDVLVIRYEGPRGSPGMPEMLVPSGALVGAGLGKKVALVTDGRFSGASHGIMIGHVSPEAQVGGPIGLIQDGDIIVIDQENATLHVELTDDVLRERKLRWQPPPRRLTGLLQKYSRVVSSAHAGAVTH</sequence>
<dbReference type="GO" id="GO:0004160">
    <property type="term" value="F:dihydroxy-acid dehydratase activity"/>
    <property type="evidence" value="ECO:0007669"/>
    <property type="project" value="UniProtKB-EC"/>
</dbReference>
<comment type="catalytic activity">
    <reaction evidence="6">
        <text>(2R)-2,3-dihydroxy-3-methylbutanoate = 3-methyl-2-oxobutanoate + H2O</text>
        <dbReference type="Rhea" id="RHEA:24809"/>
        <dbReference type="ChEBI" id="CHEBI:11851"/>
        <dbReference type="ChEBI" id="CHEBI:15377"/>
        <dbReference type="ChEBI" id="CHEBI:49072"/>
        <dbReference type="EC" id="4.2.1.9"/>
    </reaction>
    <physiologicalReaction direction="left-to-right" evidence="6">
        <dbReference type="Rhea" id="RHEA:24810"/>
    </physiologicalReaction>
</comment>
<evidence type="ECO:0000256" key="5">
    <source>
        <dbReference type="ARBA" id="ARBA00023239"/>
    </source>
</evidence>
<evidence type="ECO:0000256" key="4">
    <source>
        <dbReference type="ARBA" id="ARBA00023014"/>
    </source>
</evidence>